<evidence type="ECO:0000256" key="3">
    <source>
        <dbReference type="ARBA" id="ARBA00022679"/>
    </source>
</evidence>
<keyword evidence="4" id="KW-0511">Multifunctional enzyme</keyword>
<dbReference type="EMBL" id="AP028909">
    <property type="protein sequence ID" value="BES89337.1"/>
    <property type="molecule type" value="Genomic_DNA"/>
</dbReference>
<dbReference type="Pfam" id="PF13847">
    <property type="entry name" value="Methyltransf_31"/>
    <property type="match status" value="1"/>
</dbReference>
<name>A0ABN7AAK5_9HEMI</name>
<feature type="domain" description="Methyltransferase" evidence="5">
    <location>
        <begin position="48"/>
        <end position="162"/>
    </location>
</feature>
<dbReference type="CDD" id="cd02440">
    <property type="entry name" value="AdoMet_MTases"/>
    <property type="match status" value="2"/>
</dbReference>
<keyword evidence="3" id="KW-0808">Transferase</keyword>
<dbReference type="SUPFAM" id="SSF53335">
    <property type="entry name" value="S-adenosyl-L-methionine-dependent methyltransferases"/>
    <property type="match status" value="2"/>
</dbReference>
<evidence type="ECO:0000256" key="4">
    <source>
        <dbReference type="ARBA" id="ARBA00023268"/>
    </source>
</evidence>
<evidence type="ECO:0000313" key="6">
    <source>
        <dbReference type="EMBL" id="BES89337.1"/>
    </source>
</evidence>
<evidence type="ECO:0000259" key="5">
    <source>
        <dbReference type="Pfam" id="PF13847"/>
    </source>
</evidence>
<dbReference type="InterPro" id="IPR029063">
    <property type="entry name" value="SAM-dependent_MTases_sf"/>
</dbReference>
<keyword evidence="2" id="KW-0489">Methyltransferase</keyword>
<dbReference type="InterPro" id="IPR025714">
    <property type="entry name" value="Methyltranfer_dom"/>
</dbReference>
<dbReference type="Proteomes" id="UP001307889">
    <property type="component" value="Chromosome 1"/>
</dbReference>
<keyword evidence="7" id="KW-1185">Reference proteome</keyword>
<sequence length="679" mass="77236">MDLLPTKSFEFSSRDYWEAFFKLRGSNSFEWYGEYEELSSHLHKYMKSQESILIVGCGNSKLSANLYDVGYRHITNIDISSTVIKQMKNLHCEDRPQMVFEEMDALQMTYDDQTFHVVFDKGTLDALMVDDKEETKERVEQYFSEIDRVLRFGGRYIVVSLLQQHILEFVLSKFMEKGWMIRVCRCFDAEDKSFKEQGVKPLPVFIVVLTKFKKLPNVKPIIEFSNTPDVLAARVDDPKKIVHLVLDAQQMAIVCAGLQRSSSAGREIIFEVGKGEIASARYTIYIVDKINTIPKFSGTAVRTYAAFIVPQGRETEWAFGCPEGRQYLVNEAKVDRLAVITLNRGHDFKNMEQVKDELSSIVSDFAPIGLKQGRILFLSMGGDVGQRKEICEGDSPISGKYVVEEVQVDGKYLRRLYFLSAKNIIQSEAKIRIVKTRRGHERTIIDTTSLCCTHHSYMCMGAIAAKKMSQILVIGLGGGSLCSYLRKALPKSVITAVELDPEMKDVAVKYFGLVEDKQLLIYIKDGLEFMKEISDEGTTKYDVVMFDVDNKDIITGLSCPPPSFLEMETLKTVHSILNPDGVFILNLVTRDLKLSFDIRKRLIDIFSTIGSFKLDDDLNEIIYCYPTSTDFSKTITEGSSKFKEIIRQKKLEPVDCIEVTKLMGLLKVDVEKDYTLKAD</sequence>
<reference evidence="6 7" key="1">
    <citation type="submission" date="2023-09" db="EMBL/GenBank/DDBJ databases">
        <title>Nesidiocoris tenuis whole genome shotgun sequence.</title>
        <authorList>
            <person name="Shibata T."/>
            <person name="Shimoda M."/>
            <person name="Kobayashi T."/>
            <person name="Uehara T."/>
        </authorList>
    </citation>
    <scope>NUCLEOTIDE SEQUENCE [LARGE SCALE GENOMIC DNA]</scope>
    <source>
        <strain evidence="6 7">Japan</strain>
    </source>
</reference>
<dbReference type="PANTHER" id="PTHR12176">
    <property type="entry name" value="SAM-DEPENDENT METHYLTRANSFERASE SUPERFAMILY PROTEIN"/>
    <property type="match status" value="1"/>
</dbReference>
<comment type="similarity">
    <text evidence="1">Belongs to the methyltransferase superfamily.</text>
</comment>
<proteinExistence type="inferred from homology"/>
<dbReference type="Gene3D" id="3.40.50.150">
    <property type="entry name" value="Vaccinia Virus protein VP39"/>
    <property type="match status" value="2"/>
</dbReference>
<organism evidence="6 7">
    <name type="scientific">Nesidiocoris tenuis</name>
    <dbReference type="NCBI Taxonomy" id="355587"/>
    <lineage>
        <taxon>Eukaryota</taxon>
        <taxon>Metazoa</taxon>
        <taxon>Ecdysozoa</taxon>
        <taxon>Arthropoda</taxon>
        <taxon>Hexapoda</taxon>
        <taxon>Insecta</taxon>
        <taxon>Pterygota</taxon>
        <taxon>Neoptera</taxon>
        <taxon>Paraneoptera</taxon>
        <taxon>Hemiptera</taxon>
        <taxon>Heteroptera</taxon>
        <taxon>Panheteroptera</taxon>
        <taxon>Cimicomorpha</taxon>
        <taxon>Miridae</taxon>
        <taxon>Dicyphina</taxon>
        <taxon>Nesidiocoris</taxon>
    </lineage>
</organism>
<evidence type="ECO:0000313" key="7">
    <source>
        <dbReference type="Proteomes" id="UP001307889"/>
    </source>
</evidence>
<gene>
    <name evidence="6" type="ORF">NTJ_02144</name>
</gene>
<dbReference type="Pfam" id="PF01564">
    <property type="entry name" value="Spermine_synth"/>
    <property type="match status" value="1"/>
</dbReference>
<accession>A0ABN7AAK5</accession>
<dbReference type="InterPro" id="IPR051419">
    <property type="entry name" value="Lys/N-term_MeTrsfase_sf"/>
</dbReference>
<protein>
    <submittedName>
        <fullName evidence="6">Methyltransferase-like protein</fullName>
    </submittedName>
</protein>
<dbReference type="PANTHER" id="PTHR12176:SF78">
    <property type="entry name" value="EEF1A LYSINE AND N-TERMINAL METHYLTRANSFERASE"/>
    <property type="match status" value="1"/>
</dbReference>
<evidence type="ECO:0000256" key="1">
    <source>
        <dbReference type="ARBA" id="ARBA00008361"/>
    </source>
</evidence>
<evidence type="ECO:0000256" key="2">
    <source>
        <dbReference type="ARBA" id="ARBA00022603"/>
    </source>
</evidence>